<evidence type="ECO:0000313" key="2">
    <source>
        <dbReference type="EMBL" id="XBX77141.1"/>
    </source>
</evidence>
<dbReference type="Gene3D" id="3.10.180.10">
    <property type="entry name" value="2,3-Dihydroxybiphenyl 1,2-Dioxygenase, domain 1"/>
    <property type="match status" value="1"/>
</dbReference>
<dbReference type="Pfam" id="PF00903">
    <property type="entry name" value="Glyoxalase"/>
    <property type="match status" value="1"/>
</dbReference>
<dbReference type="AlphaFoldDB" id="A0AAU7VSL5"/>
<feature type="domain" description="VOC" evidence="1">
    <location>
        <begin position="2"/>
        <end position="113"/>
    </location>
</feature>
<sequence>MRVERVVPILTVTDVASAVETHRRVLGMSVVMDHGWIVTLADDAGRQLSVMTRDASAAVNPDVSVFVDDVGEALRQAIAAGAEIVHPLTEEPWGVTRFFYRDAGGSVINIGMHTEPPAPQ</sequence>
<protein>
    <submittedName>
        <fullName evidence="2">VOC family protein</fullName>
    </submittedName>
</protein>
<dbReference type="RefSeq" id="WP_350350666.1">
    <property type="nucleotide sequence ID" value="NZ_CP158357.1"/>
</dbReference>
<gene>
    <name evidence="2" type="ORF">ABS642_14625</name>
</gene>
<accession>A0AAU7VSL5</accession>
<organism evidence="2">
    <name type="scientific">Microbacterium sp. A8/3-1</name>
    <dbReference type="NCBI Taxonomy" id="3160749"/>
    <lineage>
        <taxon>Bacteria</taxon>
        <taxon>Bacillati</taxon>
        <taxon>Actinomycetota</taxon>
        <taxon>Actinomycetes</taxon>
        <taxon>Micrococcales</taxon>
        <taxon>Microbacteriaceae</taxon>
        <taxon>Microbacterium</taxon>
    </lineage>
</organism>
<name>A0AAU7VSL5_9MICO</name>
<evidence type="ECO:0000259" key="1">
    <source>
        <dbReference type="PROSITE" id="PS51819"/>
    </source>
</evidence>
<dbReference type="InterPro" id="IPR029068">
    <property type="entry name" value="Glyas_Bleomycin-R_OHBP_Dase"/>
</dbReference>
<dbReference type="SUPFAM" id="SSF54593">
    <property type="entry name" value="Glyoxalase/Bleomycin resistance protein/Dihydroxybiphenyl dioxygenase"/>
    <property type="match status" value="1"/>
</dbReference>
<dbReference type="InterPro" id="IPR037523">
    <property type="entry name" value="VOC_core"/>
</dbReference>
<dbReference type="EMBL" id="CP158357">
    <property type="protein sequence ID" value="XBX77141.1"/>
    <property type="molecule type" value="Genomic_DNA"/>
</dbReference>
<dbReference type="PROSITE" id="PS51819">
    <property type="entry name" value="VOC"/>
    <property type="match status" value="1"/>
</dbReference>
<proteinExistence type="predicted"/>
<reference evidence="2" key="1">
    <citation type="submission" date="2024-06" db="EMBL/GenBank/DDBJ databases">
        <title>Draft genome sequence of Microbacterium sp. strain A8/3-1, isolated from Oxytropis tragacanthoides Fisch. ex DC. Root nodules in the Altai region of Russia.</title>
        <authorList>
            <person name="Sazanova A."/>
            <person name="Guro P."/>
            <person name="Kuznetsova I."/>
            <person name="Belimov A."/>
            <person name="Safronova V."/>
        </authorList>
    </citation>
    <scope>NUCLEOTIDE SEQUENCE</scope>
    <source>
        <strain evidence="2">A8/3-1</strain>
    </source>
</reference>
<dbReference type="InterPro" id="IPR004360">
    <property type="entry name" value="Glyas_Fos-R_dOase_dom"/>
</dbReference>